<dbReference type="Proteomes" id="UP000245137">
    <property type="component" value="Unassembled WGS sequence"/>
</dbReference>
<proteinExistence type="predicted"/>
<protein>
    <submittedName>
        <fullName evidence="1">Uncharacterized protein</fullName>
    </submittedName>
</protein>
<sequence>MAPFASRFEQSLFFTLRAFFHRVSIIDFSPSESRTAPRARFATIGSFVMSQTPPPRERANPLRPAAAPVNSIVAAATTAHDLDARRKFVLETERDRTIAQRPTRRFGRRRWGL</sequence>
<organism evidence="1 2">
    <name type="scientific">Methylosinus sporium</name>
    <dbReference type="NCBI Taxonomy" id="428"/>
    <lineage>
        <taxon>Bacteria</taxon>
        <taxon>Pseudomonadati</taxon>
        <taxon>Pseudomonadota</taxon>
        <taxon>Alphaproteobacteria</taxon>
        <taxon>Hyphomicrobiales</taxon>
        <taxon>Methylocystaceae</taxon>
        <taxon>Methylosinus</taxon>
    </lineage>
</organism>
<accession>A0A2U1SNJ6</accession>
<keyword evidence="2" id="KW-1185">Reference proteome</keyword>
<reference evidence="1 2" key="1">
    <citation type="journal article" date="2018" name="Appl. Microbiol. Biotechnol.">
        <title>Co-cultivation of the strictly anaerobic methanogen Methanosarcina barkeri with aerobic methanotrophs in an oxygen-limited membrane bioreactor.</title>
        <authorList>
            <person name="In 't Zandt M.H."/>
            <person name="van den Bosch T.J.M."/>
            <person name="Rijkers R."/>
            <person name="van Kessel M.A.H.J."/>
            <person name="Jetten M.S.M."/>
            <person name="Welte C.U."/>
        </authorList>
    </citation>
    <scope>NUCLEOTIDE SEQUENCE [LARGE SCALE GENOMIC DNA]</scope>
    <source>
        <strain evidence="1 2">DSM 17706</strain>
    </source>
</reference>
<evidence type="ECO:0000313" key="1">
    <source>
        <dbReference type="EMBL" id="PWB93180.1"/>
    </source>
</evidence>
<evidence type="ECO:0000313" key="2">
    <source>
        <dbReference type="Proteomes" id="UP000245137"/>
    </source>
</evidence>
<gene>
    <name evidence="1" type="ORF">C5689_14405</name>
</gene>
<dbReference type="EMBL" id="PUIV01000026">
    <property type="protein sequence ID" value="PWB93180.1"/>
    <property type="molecule type" value="Genomic_DNA"/>
</dbReference>
<name>A0A2U1SNJ6_METSR</name>
<dbReference type="AlphaFoldDB" id="A0A2U1SNJ6"/>
<comment type="caution">
    <text evidence="1">The sequence shown here is derived from an EMBL/GenBank/DDBJ whole genome shotgun (WGS) entry which is preliminary data.</text>
</comment>